<keyword evidence="10" id="KW-1185">Reference proteome</keyword>
<dbReference type="InterPro" id="IPR050291">
    <property type="entry name" value="CDF_Transporter"/>
</dbReference>
<evidence type="ECO:0000256" key="6">
    <source>
        <dbReference type="SAM" id="MobiDB-lite"/>
    </source>
</evidence>
<sequence>MSAKQSQSATSFGMHDLPQKQQDTLRKAKRVERINIVTKVLAVVIVFSVAGNSQAMKAAWIEDALAILPPLAFLVAVRFISLKPTPQHPYGFHRAMGVGHLVAAVALLVFGTFLLVDSAMGLFAGEHPAIGLIEIFGITMWAGWLMIVVSLVVVIPAFIIGRINAKLAPVLHNKVLYADADMNKAEWMTGVATSVGLLGVGAGIWWFDAAAAIIISFDIINDGVKNLRGSLADLIDARATESDSHKPHPLMADVREKLREYDWVDKADVRMRVQGQVFHTEAFVVPPEGRPPSLEELEEARTTCADMDWKLHDLVIIPVEEMPEEFVPQIDEKEQ</sequence>
<dbReference type="Proteomes" id="UP001501461">
    <property type="component" value="Unassembled WGS sequence"/>
</dbReference>
<comment type="caution">
    <text evidence="9">The sequence shown here is derived from an EMBL/GenBank/DDBJ whole genome shotgun (WGS) entry which is preliminary data.</text>
</comment>
<keyword evidence="5 7" id="KW-0472">Membrane</keyword>
<evidence type="ECO:0000256" key="3">
    <source>
        <dbReference type="ARBA" id="ARBA00022692"/>
    </source>
</evidence>
<dbReference type="Pfam" id="PF01545">
    <property type="entry name" value="Cation_efflux"/>
    <property type="match status" value="1"/>
</dbReference>
<name>A0ABP5GPD3_9MICC</name>
<feature type="domain" description="Cation efflux protein transmembrane" evidence="8">
    <location>
        <begin position="41"/>
        <end position="235"/>
    </location>
</feature>
<keyword evidence="2" id="KW-0813">Transport</keyword>
<evidence type="ECO:0000256" key="1">
    <source>
        <dbReference type="ARBA" id="ARBA00004141"/>
    </source>
</evidence>
<dbReference type="EMBL" id="BAAAMN010000072">
    <property type="protein sequence ID" value="GAA2046658.1"/>
    <property type="molecule type" value="Genomic_DNA"/>
</dbReference>
<feature type="transmembrane region" description="Helical" evidence="7">
    <location>
        <begin position="101"/>
        <end position="124"/>
    </location>
</feature>
<dbReference type="InterPro" id="IPR058533">
    <property type="entry name" value="Cation_efflux_TM"/>
</dbReference>
<comment type="subcellular location">
    <subcellularLocation>
        <location evidence="1">Membrane</location>
        <topology evidence="1">Multi-pass membrane protein</topology>
    </subcellularLocation>
</comment>
<dbReference type="SUPFAM" id="SSF161111">
    <property type="entry name" value="Cation efflux protein transmembrane domain-like"/>
    <property type="match status" value="1"/>
</dbReference>
<evidence type="ECO:0000256" key="5">
    <source>
        <dbReference type="ARBA" id="ARBA00023136"/>
    </source>
</evidence>
<proteinExistence type="predicted"/>
<evidence type="ECO:0000256" key="2">
    <source>
        <dbReference type="ARBA" id="ARBA00022448"/>
    </source>
</evidence>
<feature type="transmembrane region" description="Helical" evidence="7">
    <location>
        <begin position="144"/>
        <end position="165"/>
    </location>
</feature>
<feature type="transmembrane region" description="Helical" evidence="7">
    <location>
        <begin position="59"/>
        <end position="80"/>
    </location>
</feature>
<keyword evidence="4 7" id="KW-1133">Transmembrane helix</keyword>
<feature type="transmembrane region" description="Helical" evidence="7">
    <location>
        <begin position="36"/>
        <end position="53"/>
    </location>
</feature>
<evidence type="ECO:0000313" key="9">
    <source>
        <dbReference type="EMBL" id="GAA2046658.1"/>
    </source>
</evidence>
<dbReference type="Gene3D" id="1.20.1510.10">
    <property type="entry name" value="Cation efflux protein transmembrane domain"/>
    <property type="match status" value="1"/>
</dbReference>
<feature type="compositionally biased region" description="Polar residues" evidence="6">
    <location>
        <begin position="1"/>
        <end position="11"/>
    </location>
</feature>
<dbReference type="InterPro" id="IPR027469">
    <property type="entry name" value="Cation_efflux_TMD_sf"/>
</dbReference>
<evidence type="ECO:0000313" key="10">
    <source>
        <dbReference type="Proteomes" id="UP001501461"/>
    </source>
</evidence>
<feature type="region of interest" description="Disordered" evidence="6">
    <location>
        <begin position="1"/>
        <end position="21"/>
    </location>
</feature>
<organism evidence="9 10">
    <name type="scientific">Yaniella flava</name>
    <dbReference type="NCBI Taxonomy" id="287930"/>
    <lineage>
        <taxon>Bacteria</taxon>
        <taxon>Bacillati</taxon>
        <taxon>Actinomycetota</taxon>
        <taxon>Actinomycetes</taxon>
        <taxon>Micrococcales</taxon>
        <taxon>Micrococcaceae</taxon>
        <taxon>Yaniella</taxon>
    </lineage>
</organism>
<dbReference type="PANTHER" id="PTHR43840:SF15">
    <property type="entry name" value="MITOCHONDRIAL METAL TRANSPORTER 1-RELATED"/>
    <property type="match status" value="1"/>
</dbReference>
<gene>
    <name evidence="9" type="ORF">GCM10009720_29470</name>
</gene>
<protein>
    <submittedName>
        <fullName evidence="9">Cation transporter</fullName>
    </submittedName>
</protein>
<evidence type="ECO:0000256" key="7">
    <source>
        <dbReference type="SAM" id="Phobius"/>
    </source>
</evidence>
<reference evidence="10" key="1">
    <citation type="journal article" date="2019" name="Int. J. Syst. Evol. Microbiol.">
        <title>The Global Catalogue of Microorganisms (GCM) 10K type strain sequencing project: providing services to taxonomists for standard genome sequencing and annotation.</title>
        <authorList>
            <consortium name="The Broad Institute Genomics Platform"/>
            <consortium name="The Broad Institute Genome Sequencing Center for Infectious Disease"/>
            <person name="Wu L."/>
            <person name="Ma J."/>
        </authorList>
    </citation>
    <scope>NUCLEOTIDE SEQUENCE [LARGE SCALE GENOMIC DNA]</scope>
    <source>
        <strain evidence="10">JCM 13595</strain>
    </source>
</reference>
<dbReference type="RefSeq" id="WP_343960164.1">
    <property type="nucleotide sequence ID" value="NZ_BAAAMN010000072.1"/>
</dbReference>
<evidence type="ECO:0000259" key="8">
    <source>
        <dbReference type="Pfam" id="PF01545"/>
    </source>
</evidence>
<evidence type="ECO:0000256" key="4">
    <source>
        <dbReference type="ARBA" id="ARBA00022989"/>
    </source>
</evidence>
<dbReference type="PANTHER" id="PTHR43840">
    <property type="entry name" value="MITOCHONDRIAL METAL TRANSPORTER 1-RELATED"/>
    <property type="match status" value="1"/>
</dbReference>
<accession>A0ABP5GPD3</accession>
<feature type="transmembrane region" description="Helical" evidence="7">
    <location>
        <begin position="185"/>
        <end position="207"/>
    </location>
</feature>
<keyword evidence="3 7" id="KW-0812">Transmembrane</keyword>